<reference evidence="1" key="1">
    <citation type="submission" date="2023-04" db="EMBL/GenBank/DDBJ databases">
        <title>A chromosome-level genome assembly of the parasitoid wasp Eretmocerus hayati.</title>
        <authorList>
            <person name="Zhong Y."/>
            <person name="Liu S."/>
            <person name="Liu Y."/>
        </authorList>
    </citation>
    <scope>NUCLEOTIDE SEQUENCE</scope>
    <source>
        <strain evidence="1">ZJU_SS_LIU_2023</strain>
    </source>
</reference>
<keyword evidence="2" id="KW-1185">Reference proteome</keyword>
<dbReference type="Proteomes" id="UP001239111">
    <property type="component" value="Chromosome 3"/>
</dbReference>
<evidence type="ECO:0000313" key="2">
    <source>
        <dbReference type="Proteomes" id="UP001239111"/>
    </source>
</evidence>
<accession>A0ACC2NRT8</accession>
<name>A0ACC2NRT8_9HYME</name>
<organism evidence="1 2">
    <name type="scientific">Eretmocerus hayati</name>
    <dbReference type="NCBI Taxonomy" id="131215"/>
    <lineage>
        <taxon>Eukaryota</taxon>
        <taxon>Metazoa</taxon>
        <taxon>Ecdysozoa</taxon>
        <taxon>Arthropoda</taxon>
        <taxon>Hexapoda</taxon>
        <taxon>Insecta</taxon>
        <taxon>Pterygota</taxon>
        <taxon>Neoptera</taxon>
        <taxon>Endopterygota</taxon>
        <taxon>Hymenoptera</taxon>
        <taxon>Apocrita</taxon>
        <taxon>Proctotrupomorpha</taxon>
        <taxon>Chalcidoidea</taxon>
        <taxon>Aphelinidae</taxon>
        <taxon>Aphelininae</taxon>
        <taxon>Eretmocerus</taxon>
    </lineage>
</organism>
<evidence type="ECO:0000313" key="1">
    <source>
        <dbReference type="EMBL" id="KAJ8673974.1"/>
    </source>
</evidence>
<dbReference type="EMBL" id="CM056743">
    <property type="protein sequence ID" value="KAJ8673974.1"/>
    <property type="molecule type" value="Genomic_DNA"/>
</dbReference>
<gene>
    <name evidence="1" type="ORF">QAD02_005236</name>
</gene>
<proteinExistence type="predicted"/>
<sequence>METDVLKFLVRKGLNMVQIRARHSPQNSPIHRALRNPDLDVLHTLLKIGAGSLEDRDHLGYTTIYQAVRQRNINTVRYLIHRGAEVNTESARSTSLDYALLHKLQDEMKIILTRYTDPAIVKLKISQYHEGVTRPVIKAMLKRIATAPKLVDKEFFTFVTKYCYKFSVYFERCLSEVEILNSTTIGHESLYEVLTAKMCTMSWRWRSVSGPLSFVQYPIYQDELVEIRDLVNRRHQIYHEALLSISMILGLHGDTFRVVITKIMDGLDLDDLLNLAKI</sequence>
<protein>
    <submittedName>
        <fullName evidence="1">Uncharacterized protein</fullName>
    </submittedName>
</protein>
<comment type="caution">
    <text evidence="1">The sequence shown here is derived from an EMBL/GenBank/DDBJ whole genome shotgun (WGS) entry which is preliminary data.</text>
</comment>